<keyword evidence="4" id="KW-1185">Reference proteome</keyword>
<feature type="transmembrane region" description="Helical" evidence="2">
    <location>
        <begin position="122"/>
        <end position="152"/>
    </location>
</feature>
<evidence type="ECO:0000313" key="4">
    <source>
        <dbReference type="Proteomes" id="UP000198242"/>
    </source>
</evidence>
<feature type="transmembrane region" description="Helical" evidence="2">
    <location>
        <begin position="83"/>
        <end position="101"/>
    </location>
</feature>
<feature type="transmembrane region" description="Helical" evidence="2">
    <location>
        <begin position="340"/>
        <end position="362"/>
    </location>
</feature>
<feature type="compositionally biased region" description="Pro residues" evidence="1">
    <location>
        <begin position="529"/>
        <end position="540"/>
    </location>
</feature>
<feature type="compositionally biased region" description="Basic residues" evidence="1">
    <location>
        <begin position="513"/>
        <end position="528"/>
    </location>
</feature>
<proteinExistence type="predicted"/>
<evidence type="ECO:0000313" key="3">
    <source>
        <dbReference type="EMBL" id="SCE66094.1"/>
    </source>
</evidence>
<accession>A0A1C4U375</accession>
<feature type="region of interest" description="Disordered" evidence="1">
    <location>
        <begin position="493"/>
        <end position="540"/>
    </location>
</feature>
<sequence>MSTLTGTRHLVRLILRRDRVLLPLWVLVLAVLPATYAASFFELFPTEAERAAYATGTARNPSIVALLGPVYGDSVGALTAQRGGFLLVVIALASLLTVIRHTRTEEEAGRRELLGGTVLGRYAGLTAALLVTYAADLLLGLLTAAGLIATGLPAAGSYAYGLAAALAGVVFATVGGLAAQLTETAGGARGIAIAVLGAAFGLRLVGDTATHDWPSWLSPLGWAPRVRAYEGERWWVLALPVAASGLVAAVAYPMSVRRDLGAGLLPPRLGPATGGRALAGPFGLAWRLHRDQILWWSVGFGLLGLILGGAARAAGRSVEGNPQLEQIMARIGGATGLAEAYLGATLSLAGLAAAGYGVQAALRMRAEETGGRAEPLLATGVHRSTWLLSHVVFALLGPVVVLAVIGLATGLAYGLSVQDVPGELPRMVGAGLAQVPAAWVLAGFAVLLHGLLPRLASLAWAVLAVCVLLGQLGAVLELSQWLLDLSPFTHTPRCSATPGAPPPLDPDRPGPNPHRRRPDHLPPPRHPHPLTPPLPPAGRC</sequence>
<feature type="transmembrane region" description="Helical" evidence="2">
    <location>
        <begin position="20"/>
        <end position="41"/>
    </location>
</feature>
<gene>
    <name evidence="3" type="ORF">GA0074695_0112</name>
</gene>
<dbReference type="AlphaFoldDB" id="A0A1C4U375"/>
<organism evidence="3 4">
    <name type="scientific">Micromonospora viridifaciens</name>
    <dbReference type="NCBI Taxonomy" id="1881"/>
    <lineage>
        <taxon>Bacteria</taxon>
        <taxon>Bacillati</taxon>
        <taxon>Actinomycetota</taxon>
        <taxon>Actinomycetes</taxon>
        <taxon>Micromonosporales</taxon>
        <taxon>Micromonosporaceae</taxon>
        <taxon>Micromonospora</taxon>
    </lineage>
</organism>
<feature type="transmembrane region" description="Helical" evidence="2">
    <location>
        <begin position="186"/>
        <end position="206"/>
    </location>
</feature>
<keyword evidence="2" id="KW-1133">Transmembrane helix</keyword>
<feature type="compositionally biased region" description="Pro residues" evidence="1">
    <location>
        <begin position="499"/>
        <end position="512"/>
    </location>
</feature>
<feature type="transmembrane region" description="Helical" evidence="2">
    <location>
        <begin position="455"/>
        <end position="476"/>
    </location>
</feature>
<feature type="transmembrane region" description="Helical" evidence="2">
    <location>
        <begin position="293"/>
        <end position="314"/>
    </location>
</feature>
<dbReference type="Proteomes" id="UP000198242">
    <property type="component" value="Chromosome I"/>
</dbReference>
<name>A0A1C4U375_MICVI</name>
<protein>
    <submittedName>
        <fullName evidence="3">ABC-2 type transport system permease protein</fullName>
    </submittedName>
</protein>
<feature type="transmembrane region" description="Helical" evidence="2">
    <location>
        <begin position="234"/>
        <end position="252"/>
    </location>
</feature>
<dbReference type="RefSeq" id="WP_231934913.1">
    <property type="nucleotide sequence ID" value="NZ_LT607411.1"/>
</dbReference>
<evidence type="ECO:0000256" key="1">
    <source>
        <dbReference type="SAM" id="MobiDB-lite"/>
    </source>
</evidence>
<evidence type="ECO:0000256" key="2">
    <source>
        <dbReference type="SAM" id="Phobius"/>
    </source>
</evidence>
<keyword evidence="2" id="KW-0472">Membrane</keyword>
<feature type="transmembrane region" description="Helical" evidence="2">
    <location>
        <begin position="427"/>
        <end position="448"/>
    </location>
</feature>
<feature type="transmembrane region" description="Helical" evidence="2">
    <location>
        <begin position="158"/>
        <end position="179"/>
    </location>
</feature>
<feature type="transmembrane region" description="Helical" evidence="2">
    <location>
        <begin position="391"/>
        <end position="415"/>
    </location>
</feature>
<keyword evidence="2" id="KW-0812">Transmembrane</keyword>
<reference evidence="4" key="1">
    <citation type="submission" date="2016-06" db="EMBL/GenBank/DDBJ databases">
        <authorList>
            <person name="Varghese N."/>
            <person name="Submissions Spin"/>
        </authorList>
    </citation>
    <scope>NUCLEOTIDE SEQUENCE [LARGE SCALE GENOMIC DNA]</scope>
    <source>
        <strain evidence="4">DSM 43909</strain>
    </source>
</reference>
<dbReference type="EMBL" id="LT607411">
    <property type="protein sequence ID" value="SCE66094.1"/>
    <property type="molecule type" value="Genomic_DNA"/>
</dbReference>